<proteinExistence type="predicted"/>
<name>A0AAV9A7Q7_ACOGR</name>
<keyword evidence="9" id="KW-0325">Glycoprotein</keyword>
<evidence type="ECO:0000313" key="11">
    <source>
        <dbReference type="EMBL" id="KAK1260232.1"/>
    </source>
</evidence>
<dbReference type="InterPro" id="IPR032675">
    <property type="entry name" value="LRR_dom_sf"/>
</dbReference>
<dbReference type="Proteomes" id="UP001179952">
    <property type="component" value="Unassembled WGS sequence"/>
</dbReference>
<sequence length="186" mass="20400">MKLTGLRFLNLSGNQLAGKIPQNIGGLELLESLDLSLNQLSGDIPISISNLTSLERLNLSHNHLSGRIPSGNQLQTLPDPSIYIGNPNLCGSPLPVPCPGDEASQPIPSPSSGGDEDNGTNMIWFYMGLGPGFVAGFWGLMGVLFLKRSWRIALFRFFDDIWDWLYVKVSVKLSKWRGCRARTTTV</sequence>
<gene>
    <name evidence="11" type="ORF">QJS04_geneDACA001954</name>
</gene>
<evidence type="ECO:0000256" key="10">
    <source>
        <dbReference type="SAM" id="Phobius"/>
    </source>
</evidence>
<evidence type="ECO:0000256" key="4">
    <source>
        <dbReference type="ARBA" id="ARBA00022692"/>
    </source>
</evidence>
<evidence type="ECO:0000256" key="3">
    <source>
        <dbReference type="ARBA" id="ARBA00022614"/>
    </source>
</evidence>
<evidence type="ECO:0000256" key="5">
    <source>
        <dbReference type="ARBA" id="ARBA00022729"/>
    </source>
</evidence>
<evidence type="ECO:0000313" key="12">
    <source>
        <dbReference type="Proteomes" id="UP001179952"/>
    </source>
</evidence>
<feature type="transmembrane region" description="Helical" evidence="10">
    <location>
        <begin position="123"/>
        <end position="146"/>
    </location>
</feature>
<keyword evidence="12" id="KW-1185">Reference proteome</keyword>
<dbReference type="GO" id="GO:0016020">
    <property type="term" value="C:membrane"/>
    <property type="evidence" value="ECO:0007669"/>
    <property type="project" value="UniProtKB-SubCell"/>
</dbReference>
<evidence type="ECO:0000256" key="7">
    <source>
        <dbReference type="ARBA" id="ARBA00022989"/>
    </source>
</evidence>
<evidence type="ECO:0000256" key="9">
    <source>
        <dbReference type="ARBA" id="ARBA00023180"/>
    </source>
</evidence>
<dbReference type="PRINTS" id="PR00019">
    <property type="entry name" value="LEURICHRPT"/>
</dbReference>
<evidence type="ECO:0000256" key="8">
    <source>
        <dbReference type="ARBA" id="ARBA00023136"/>
    </source>
</evidence>
<accession>A0AAV9A7Q7</accession>
<comment type="subcellular location">
    <subcellularLocation>
        <location evidence="1">Membrane</location>
        <topology evidence="1">Single-pass type I membrane protein</topology>
    </subcellularLocation>
</comment>
<dbReference type="PANTHER" id="PTHR48063">
    <property type="entry name" value="LRR RECEPTOR-LIKE KINASE"/>
    <property type="match status" value="1"/>
</dbReference>
<evidence type="ECO:0000256" key="2">
    <source>
        <dbReference type="ARBA" id="ARBA00022553"/>
    </source>
</evidence>
<evidence type="ECO:0000256" key="1">
    <source>
        <dbReference type="ARBA" id="ARBA00004479"/>
    </source>
</evidence>
<protein>
    <submittedName>
        <fullName evidence="11">Uncharacterized protein</fullName>
    </submittedName>
</protein>
<dbReference type="InterPro" id="IPR046956">
    <property type="entry name" value="RLP23-like"/>
</dbReference>
<keyword evidence="5" id="KW-0732">Signal</keyword>
<organism evidence="11 12">
    <name type="scientific">Acorus gramineus</name>
    <name type="common">Dwarf sweet flag</name>
    <dbReference type="NCBI Taxonomy" id="55184"/>
    <lineage>
        <taxon>Eukaryota</taxon>
        <taxon>Viridiplantae</taxon>
        <taxon>Streptophyta</taxon>
        <taxon>Embryophyta</taxon>
        <taxon>Tracheophyta</taxon>
        <taxon>Spermatophyta</taxon>
        <taxon>Magnoliopsida</taxon>
        <taxon>Liliopsida</taxon>
        <taxon>Acoraceae</taxon>
        <taxon>Acorus</taxon>
    </lineage>
</organism>
<keyword evidence="8 10" id="KW-0472">Membrane</keyword>
<dbReference type="EMBL" id="JAUJYN010000011">
    <property type="protein sequence ID" value="KAK1260232.1"/>
    <property type="molecule type" value="Genomic_DNA"/>
</dbReference>
<dbReference type="Gene3D" id="3.80.10.10">
    <property type="entry name" value="Ribonuclease Inhibitor"/>
    <property type="match status" value="1"/>
</dbReference>
<reference evidence="11" key="1">
    <citation type="journal article" date="2023" name="Nat. Commun.">
        <title>Diploid and tetraploid genomes of Acorus and the evolution of monocots.</title>
        <authorList>
            <person name="Ma L."/>
            <person name="Liu K.W."/>
            <person name="Li Z."/>
            <person name="Hsiao Y.Y."/>
            <person name="Qi Y."/>
            <person name="Fu T."/>
            <person name="Tang G.D."/>
            <person name="Zhang D."/>
            <person name="Sun W.H."/>
            <person name="Liu D.K."/>
            <person name="Li Y."/>
            <person name="Chen G.Z."/>
            <person name="Liu X.D."/>
            <person name="Liao X.Y."/>
            <person name="Jiang Y.T."/>
            <person name="Yu X."/>
            <person name="Hao Y."/>
            <person name="Huang J."/>
            <person name="Zhao X.W."/>
            <person name="Ke S."/>
            <person name="Chen Y.Y."/>
            <person name="Wu W.L."/>
            <person name="Hsu J.L."/>
            <person name="Lin Y.F."/>
            <person name="Huang M.D."/>
            <person name="Li C.Y."/>
            <person name="Huang L."/>
            <person name="Wang Z.W."/>
            <person name="Zhao X."/>
            <person name="Zhong W.Y."/>
            <person name="Peng D.H."/>
            <person name="Ahmad S."/>
            <person name="Lan S."/>
            <person name="Zhang J.S."/>
            <person name="Tsai W.C."/>
            <person name="Van de Peer Y."/>
            <person name="Liu Z.J."/>
        </authorList>
    </citation>
    <scope>NUCLEOTIDE SEQUENCE</scope>
    <source>
        <strain evidence="11">SCP</strain>
    </source>
</reference>
<dbReference type="Pfam" id="PF13855">
    <property type="entry name" value="LRR_8"/>
    <property type="match status" value="1"/>
</dbReference>
<keyword evidence="2" id="KW-0597">Phosphoprotein</keyword>
<dbReference type="PROSITE" id="PS51450">
    <property type="entry name" value="LRR"/>
    <property type="match status" value="1"/>
</dbReference>
<keyword evidence="7 10" id="KW-1133">Transmembrane helix</keyword>
<dbReference type="AlphaFoldDB" id="A0AAV9A7Q7"/>
<keyword evidence="4 10" id="KW-0812">Transmembrane</keyword>
<comment type="caution">
    <text evidence="11">The sequence shown here is derived from an EMBL/GenBank/DDBJ whole genome shotgun (WGS) entry which is preliminary data.</text>
</comment>
<reference evidence="11" key="2">
    <citation type="submission" date="2023-06" db="EMBL/GenBank/DDBJ databases">
        <authorList>
            <person name="Ma L."/>
            <person name="Liu K.-W."/>
            <person name="Li Z."/>
            <person name="Hsiao Y.-Y."/>
            <person name="Qi Y."/>
            <person name="Fu T."/>
            <person name="Tang G."/>
            <person name="Zhang D."/>
            <person name="Sun W.-H."/>
            <person name="Liu D.-K."/>
            <person name="Li Y."/>
            <person name="Chen G.-Z."/>
            <person name="Liu X.-D."/>
            <person name="Liao X.-Y."/>
            <person name="Jiang Y.-T."/>
            <person name="Yu X."/>
            <person name="Hao Y."/>
            <person name="Huang J."/>
            <person name="Zhao X.-W."/>
            <person name="Ke S."/>
            <person name="Chen Y.-Y."/>
            <person name="Wu W.-L."/>
            <person name="Hsu J.-L."/>
            <person name="Lin Y.-F."/>
            <person name="Huang M.-D."/>
            <person name="Li C.-Y."/>
            <person name="Huang L."/>
            <person name="Wang Z.-W."/>
            <person name="Zhao X."/>
            <person name="Zhong W.-Y."/>
            <person name="Peng D.-H."/>
            <person name="Ahmad S."/>
            <person name="Lan S."/>
            <person name="Zhang J.-S."/>
            <person name="Tsai W.-C."/>
            <person name="Van De Peer Y."/>
            <person name="Liu Z.-J."/>
        </authorList>
    </citation>
    <scope>NUCLEOTIDE SEQUENCE</scope>
    <source>
        <strain evidence="11">SCP</strain>
        <tissue evidence="11">Leaves</tissue>
    </source>
</reference>
<dbReference type="SUPFAM" id="SSF52058">
    <property type="entry name" value="L domain-like"/>
    <property type="match status" value="1"/>
</dbReference>
<keyword evidence="3" id="KW-0433">Leucine-rich repeat</keyword>
<dbReference type="PANTHER" id="PTHR48063:SF112">
    <property type="entry name" value="RECEPTOR LIKE PROTEIN 30-LIKE"/>
    <property type="match status" value="1"/>
</dbReference>
<keyword evidence="6" id="KW-0677">Repeat</keyword>
<dbReference type="FunFam" id="3.80.10.10:FF:000722">
    <property type="entry name" value="Leucine-rich repeat receptor-like protein kinase"/>
    <property type="match status" value="1"/>
</dbReference>
<dbReference type="InterPro" id="IPR001611">
    <property type="entry name" value="Leu-rich_rpt"/>
</dbReference>
<evidence type="ECO:0000256" key="6">
    <source>
        <dbReference type="ARBA" id="ARBA00022737"/>
    </source>
</evidence>